<evidence type="ECO:0000313" key="1">
    <source>
        <dbReference type="EMBL" id="MBC3766671.1"/>
    </source>
</evidence>
<dbReference type="AlphaFoldDB" id="A0A8J6M5Q6"/>
<dbReference type="Pfam" id="PF12059">
    <property type="entry name" value="DUF3540"/>
    <property type="match status" value="1"/>
</dbReference>
<accession>A0A8J6M5Q6</accession>
<reference evidence="1" key="2">
    <citation type="submission" date="2020-08" db="EMBL/GenBank/DDBJ databases">
        <authorList>
            <person name="Lai Q."/>
        </authorList>
    </citation>
    <scope>NUCLEOTIDE SEQUENCE</scope>
    <source>
        <strain evidence="1">S27-2</strain>
    </source>
</reference>
<evidence type="ECO:0000313" key="2">
    <source>
        <dbReference type="Proteomes" id="UP000601768"/>
    </source>
</evidence>
<protein>
    <submittedName>
        <fullName evidence="1">DUF3540 domain-containing protein</fullName>
    </submittedName>
</protein>
<name>A0A8J6M5Q6_9ALTE</name>
<gene>
    <name evidence="1" type="ORF">H8B19_12345</name>
</gene>
<organism evidence="1 2">
    <name type="scientific">Neptunicella marina</name>
    <dbReference type="NCBI Taxonomy" id="2125989"/>
    <lineage>
        <taxon>Bacteria</taxon>
        <taxon>Pseudomonadati</taxon>
        <taxon>Pseudomonadota</taxon>
        <taxon>Gammaproteobacteria</taxon>
        <taxon>Alteromonadales</taxon>
        <taxon>Alteromonadaceae</taxon>
        <taxon>Neptunicella</taxon>
    </lineage>
</organism>
<dbReference type="EMBL" id="JACNEP010000009">
    <property type="protein sequence ID" value="MBC3766671.1"/>
    <property type="molecule type" value="Genomic_DNA"/>
</dbReference>
<dbReference type="InterPro" id="IPR021927">
    <property type="entry name" value="DUF3540"/>
</dbReference>
<sequence length="229" mass="25054">MLTSIAPENLNHLQNFVRVGNVTEVVDASRIRVSIPHKNNAIDIWTSFAMGNQPLPQSGDKVLVAGENDQSGYIIGLFPSTTPTTTSFHLRQEAGTQNTILTVAQGDLKLRSEQGGIHLDAAGEITMNSQQFDLSAAKGNIKILDTSYQGLRLGVTIEKTKLLLGKINSTVGRIIEKAANVYRQVDNLHQIKAGRMRTVVDGTYHIKGQRLIEKADKEVRIDGEKINLG</sequence>
<dbReference type="RefSeq" id="WP_186507198.1">
    <property type="nucleotide sequence ID" value="NZ_JACNEP010000009.1"/>
</dbReference>
<reference evidence="1" key="1">
    <citation type="journal article" date="2018" name="Int. J. Syst. Evol. Microbiol.">
        <title>Neptunicella marina gen. nov., sp. nov., isolated from surface seawater.</title>
        <authorList>
            <person name="Liu X."/>
            <person name="Lai Q."/>
            <person name="Du Y."/>
            <person name="Zhang X."/>
            <person name="Liu Z."/>
            <person name="Sun F."/>
            <person name="Shao Z."/>
        </authorList>
    </citation>
    <scope>NUCLEOTIDE SEQUENCE</scope>
    <source>
        <strain evidence="1">S27-2</strain>
    </source>
</reference>
<dbReference type="Proteomes" id="UP000601768">
    <property type="component" value="Unassembled WGS sequence"/>
</dbReference>
<comment type="caution">
    <text evidence="1">The sequence shown here is derived from an EMBL/GenBank/DDBJ whole genome shotgun (WGS) entry which is preliminary data.</text>
</comment>
<keyword evidence="2" id="KW-1185">Reference proteome</keyword>
<proteinExistence type="predicted"/>